<dbReference type="EMBL" id="CAFBIY010000235">
    <property type="protein sequence ID" value="CAB4853320.1"/>
    <property type="molecule type" value="Genomic_DNA"/>
</dbReference>
<dbReference type="EMBL" id="CAESGF010000020">
    <property type="protein sequence ID" value="CAB4364902.1"/>
    <property type="molecule type" value="Genomic_DNA"/>
</dbReference>
<evidence type="ECO:0000313" key="4">
    <source>
        <dbReference type="EMBL" id="CAB4960231.1"/>
    </source>
</evidence>
<organism evidence="1">
    <name type="scientific">freshwater metagenome</name>
    <dbReference type="NCBI Taxonomy" id="449393"/>
    <lineage>
        <taxon>unclassified sequences</taxon>
        <taxon>metagenomes</taxon>
        <taxon>ecological metagenomes</taxon>
    </lineage>
</organism>
<accession>A0A6J6A6W7</accession>
<dbReference type="EMBL" id="CAFBOL010000135">
    <property type="protein sequence ID" value="CAB5016220.1"/>
    <property type="molecule type" value="Genomic_DNA"/>
</dbReference>
<proteinExistence type="predicted"/>
<evidence type="ECO:0000313" key="5">
    <source>
        <dbReference type="EMBL" id="CAB5016220.1"/>
    </source>
</evidence>
<protein>
    <submittedName>
        <fullName evidence="1">Unannotated protein</fullName>
    </submittedName>
</protein>
<name>A0A6J6A6W7_9ZZZZ</name>
<evidence type="ECO:0000313" key="1">
    <source>
        <dbReference type="EMBL" id="CAB4364902.1"/>
    </source>
</evidence>
<reference evidence="1" key="1">
    <citation type="submission" date="2020-05" db="EMBL/GenBank/DDBJ databases">
        <authorList>
            <person name="Chiriac C."/>
            <person name="Salcher M."/>
            <person name="Ghai R."/>
            <person name="Kavagutti S V."/>
        </authorList>
    </citation>
    <scope>NUCLEOTIDE SEQUENCE</scope>
</reference>
<evidence type="ECO:0000313" key="3">
    <source>
        <dbReference type="EMBL" id="CAB4853320.1"/>
    </source>
</evidence>
<gene>
    <name evidence="2" type="ORF">UFOPK2656_02950</name>
    <name evidence="3" type="ORF">UFOPK3267_02848</name>
    <name evidence="4" type="ORF">UFOPK3651_03461</name>
    <name evidence="5" type="ORF">UFOPK3931_03094</name>
    <name evidence="1" type="ORF">UFOPK4189_02659</name>
</gene>
<dbReference type="EMBL" id="CAEZYF010000026">
    <property type="protein sequence ID" value="CAB4741684.1"/>
    <property type="molecule type" value="Genomic_DNA"/>
</dbReference>
<dbReference type="EMBL" id="CAFBMT010000045">
    <property type="protein sequence ID" value="CAB4960231.1"/>
    <property type="molecule type" value="Genomic_DNA"/>
</dbReference>
<dbReference type="AlphaFoldDB" id="A0A6J6A6W7"/>
<evidence type="ECO:0000313" key="2">
    <source>
        <dbReference type="EMBL" id="CAB4741684.1"/>
    </source>
</evidence>
<sequence>MSDQHKAALAEGRTEGRVVREYLEAIRSSRGKPGRKRTPESVALRLKTIESEIAGASPVRELELVQERLDLQHELGNMESKVDPKTVEAKFTEVAAAYSARKGISYAAWRAVGVEPTVLKKAGIGRGV</sequence>